<reference evidence="1" key="2">
    <citation type="submission" date="2025-09" db="UniProtKB">
        <authorList>
            <consortium name="EnsemblPlants"/>
        </authorList>
    </citation>
    <scope>IDENTIFICATION</scope>
</reference>
<sequence length="362" mass="40440">MGSVSRKTVSRYTTNTEKGSQAFEISGYSLIKGIGVGKFIRSSTFTVGGYDWAVRVYPDGVTEAFRDYVTVYLELMSKDTEVRALYDLSLVNQDTGLPVSFSMWSESTPCVFKSRDTSRFGPQSGWSILRSDLELEASCYVIDDYLTIDCTVTVVKESQVYGCTAEYEIEVPPSDLSDHFGKLLLEEEGTDVTFSVGGETFAAHKIVLATRSPVFRAELYGQMKERTAPSITIEDMQPSVFRALLHFMYTDSLPDMEDLDHDEYSEIIRHLLVAADRYAMERLKLMCQNILCQYIDTDSVAATLALADQHNCHGLKDVCVDFMATSDEMDAVVATQGFANLKRTCPSVLVDVLEKRSKSHKA</sequence>
<dbReference type="Proteomes" id="UP001732700">
    <property type="component" value="Chromosome 7C"/>
</dbReference>
<protein>
    <submittedName>
        <fullName evidence="1">Uncharacterized protein</fullName>
    </submittedName>
</protein>
<reference evidence="1" key="1">
    <citation type="submission" date="2021-05" db="EMBL/GenBank/DDBJ databases">
        <authorList>
            <person name="Scholz U."/>
            <person name="Mascher M."/>
            <person name="Fiebig A."/>
        </authorList>
    </citation>
    <scope>NUCLEOTIDE SEQUENCE [LARGE SCALE GENOMIC DNA]</scope>
</reference>
<name>A0ACD6A3N5_AVESA</name>
<evidence type="ECO:0000313" key="2">
    <source>
        <dbReference type="Proteomes" id="UP001732700"/>
    </source>
</evidence>
<dbReference type="EnsemblPlants" id="AVESA.00010b.r2.7CG0669730.1">
    <property type="protein sequence ID" value="AVESA.00010b.r2.7CG0669730.1.CDS.1"/>
    <property type="gene ID" value="AVESA.00010b.r2.7CG0669730"/>
</dbReference>
<organism evidence="1 2">
    <name type="scientific">Avena sativa</name>
    <name type="common">Oat</name>
    <dbReference type="NCBI Taxonomy" id="4498"/>
    <lineage>
        <taxon>Eukaryota</taxon>
        <taxon>Viridiplantae</taxon>
        <taxon>Streptophyta</taxon>
        <taxon>Embryophyta</taxon>
        <taxon>Tracheophyta</taxon>
        <taxon>Spermatophyta</taxon>
        <taxon>Magnoliopsida</taxon>
        <taxon>Liliopsida</taxon>
        <taxon>Poales</taxon>
        <taxon>Poaceae</taxon>
        <taxon>BOP clade</taxon>
        <taxon>Pooideae</taxon>
        <taxon>Poodae</taxon>
        <taxon>Poeae</taxon>
        <taxon>Poeae Chloroplast Group 1 (Aveneae type)</taxon>
        <taxon>Aveninae</taxon>
        <taxon>Avena</taxon>
    </lineage>
</organism>
<evidence type="ECO:0000313" key="1">
    <source>
        <dbReference type="EnsemblPlants" id="AVESA.00010b.r2.7CG0669730.1.CDS.1"/>
    </source>
</evidence>
<keyword evidence="2" id="KW-1185">Reference proteome</keyword>
<proteinExistence type="predicted"/>
<accession>A0ACD6A3N5</accession>